<dbReference type="RefSeq" id="XP_072598657.1">
    <property type="nucleotide sequence ID" value="XM_072742556.1"/>
</dbReference>
<accession>A0ABM4Z7Y6</accession>
<organism evidence="1 2">
    <name type="scientific">Vulpes vulpes</name>
    <name type="common">Red fox</name>
    <dbReference type="NCBI Taxonomy" id="9627"/>
    <lineage>
        <taxon>Eukaryota</taxon>
        <taxon>Metazoa</taxon>
        <taxon>Chordata</taxon>
        <taxon>Craniata</taxon>
        <taxon>Vertebrata</taxon>
        <taxon>Euteleostomi</taxon>
        <taxon>Mammalia</taxon>
        <taxon>Eutheria</taxon>
        <taxon>Laurasiatheria</taxon>
        <taxon>Carnivora</taxon>
        <taxon>Caniformia</taxon>
        <taxon>Canidae</taxon>
        <taxon>Vulpes</taxon>
    </lineage>
</organism>
<proteinExistence type="predicted"/>
<sequence length="137" mass="15017">MASTSGGFNSTLALLRSCYRVPSLGNPEQEMAWTCHMTVIQRLHGACTTALLKVSGQNGNEYGMERRVYKSLVCVYAQHFLTRLPSAAGVPRRGEELGLHSSRNPRGSLTPLTLHVWNVFAKGVPVAELAREVHQAL</sequence>
<evidence type="ECO:0000313" key="1">
    <source>
        <dbReference type="Proteomes" id="UP001652641"/>
    </source>
</evidence>
<dbReference type="GeneID" id="112922837"/>
<evidence type="ECO:0000313" key="2">
    <source>
        <dbReference type="RefSeq" id="XP_072598657.1"/>
    </source>
</evidence>
<name>A0ABM4Z7Y6_VULVU</name>
<dbReference type="Proteomes" id="UP001652641">
    <property type="component" value="Chromosome 16"/>
</dbReference>
<keyword evidence="1" id="KW-1185">Reference proteome</keyword>
<reference evidence="2" key="1">
    <citation type="submission" date="2025-08" db="UniProtKB">
        <authorList>
            <consortium name="RefSeq"/>
        </authorList>
    </citation>
    <scope>IDENTIFICATION</scope>
    <source>
        <tissue evidence="2">Cell line</tissue>
    </source>
</reference>
<gene>
    <name evidence="2" type="primary">LOC112922837</name>
</gene>
<protein>
    <submittedName>
        <fullName evidence="2">Uncharacterized protein isoform X2</fullName>
    </submittedName>
</protein>